<dbReference type="PANTHER" id="PTHR43317:SF3">
    <property type="entry name" value="BLR2883 PROTEIN"/>
    <property type="match status" value="1"/>
</dbReference>
<evidence type="ECO:0008006" key="4">
    <source>
        <dbReference type="Google" id="ProtNLM"/>
    </source>
</evidence>
<accession>A0A2C8Z7B7</accession>
<evidence type="ECO:0000313" key="2">
    <source>
        <dbReference type="EMBL" id="SOE59693.1"/>
    </source>
</evidence>
<proteinExistence type="predicted"/>
<organism evidence="2 3">
    <name type="scientific">Salinibacterium xinjiangense</name>
    <dbReference type="NCBI Taxonomy" id="386302"/>
    <lineage>
        <taxon>Bacteria</taxon>
        <taxon>Bacillati</taxon>
        <taxon>Actinomycetota</taxon>
        <taxon>Actinomycetes</taxon>
        <taxon>Micrococcales</taxon>
        <taxon>Microbacteriaceae</taxon>
        <taxon>Salinibacterium</taxon>
    </lineage>
</organism>
<dbReference type="AlphaFoldDB" id="A0A2C8Z7B7"/>
<dbReference type="RefSeq" id="WP_097060119.1">
    <property type="nucleotide sequence ID" value="NZ_BMLC01000001.1"/>
</dbReference>
<dbReference type="GO" id="GO:0006596">
    <property type="term" value="P:polyamine biosynthetic process"/>
    <property type="evidence" value="ECO:0007669"/>
    <property type="project" value="UniProtKB-KW"/>
</dbReference>
<dbReference type="Proteomes" id="UP000219440">
    <property type="component" value="Unassembled WGS sequence"/>
</dbReference>
<name>A0A2C8Z7B7_9MICO</name>
<keyword evidence="3" id="KW-1185">Reference proteome</keyword>
<protein>
    <recommendedName>
        <fullName evidence="4">Spermidine synthase</fullName>
    </recommendedName>
</protein>
<dbReference type="Gene3D" id="3.40.50.150">
    <property type="entry name" value="Vaccinia Virus protein VP39"/>
    <property type="match status" value="1"/>
</dbReference>
<evidence type="ECO:0000313" key="3">
    <source>
        <dbReference type="Proteomes" id="UP000219440"/>
    </source>
</evidence>
<dbReference type="InterPro" id="IPR029063">
    <property type="entry name" value="SAM-dependent_MTases_sf"/>
</dbReference>
<dbReference type="OrthoDB" id="9793351at2"/>
<keyword evidence="1" id="KW-0620">Polyamine biosynthesis</keyword>
<dbReference type="PANTHER" id="PTHR43317">
    <property type="entry name" value="THERMOSPERMINE SYNTHASE ACAULIS5"/>
    <property type="match status" value="1"/>
</dbReference>
<reference evidence="2 3" key="1">
    <citation type="submission" date="2017-09" db="EMBL/GenBank/DDBJ databases">
        <authorList>
            <person name="Ehlers B."/>
            <person name="Leendertz F.H."/>
        </authorList>
    </citation>
    <scope>NUCLEOTIDE SEQUENCE [LARGE SCALE GENOMIC DNA]</scope>
    <source>
        <strain evidence="2 3">CGMCC 1.05381</strain>
    </source>
</reference>
<evidence type="ECO:0000256" key="1">
    <source>
        <dbReference type="ARBA" id="ARBA00023115"/>
    </source>
</evidence>
<gene>
    <name evidence="2" type="ORF">SAMN06296378_0974</name>
</gene>
<dbReference type="EMBL" id="OCST01000002">
    <property type="protein sequence ID" value="SOE59693.1"/>
    <property type="molecule type" value="Genomic_DNA"/>
</dbReference>
<dbReference type="SUPFAM" id="SSF53335">
    <property type="entry name" value="S-adenosyl-L-methionine-dependent methyltransferases"/>
    <property type="match status" value="1"/>
</dbReference>
<sequence length="234" mass="25409">MRIHPFEELDWQPTAMGDLTLRRRTDAALGVEIFEVKLGEEFLMSSLFTVAEEQLATLGLAVAVGDRLKVLVGGLGLGYTAIAALRDARVGAMTVIDTMPAVIDWHERGLLPVSGELTSDPRTSLVLDDFFAVMRREPDATDPLYDAILLDVDHSPRHQLDPSHADLYTEAGLSALSRHLKPSGVFALWSDDPPDHEFMAVMALVFAEPAAHVIDFDNPVTGGVSSNTVYVAGT</sequence>